<comment type="caution">
    <text evidence="9">The sequence shown here is derived from an EMBL/GenBank/DDBJ whole genome shotgun (WGS) entry which is preliminary data.</text>
</comment>
<keyword evidence="3 7" id="KW-0812">Transmembrane</keyword>
<dbReference type="AlphaFoldDB" id="A0A2M7E6F1"/>
<organism evidence="9 10">
    <name type="scientific">bacterium (Candidatus Ratteibacteria) CG01_land_8_20_14_3_00_40_19</name>
    <dbReference type="NCBI Taxonomy" id="2014290"/>
    <lineage>
        <taxon>Bacteria</taxon>
        <taxon>Candidatus Ratteibacteria</taxon>
    </lineage>
</organism>
<feature type="transmembrane region" description="Helical" evidence="7">
    <location>
        <begin position="25"/>
        <end position="49"/>
    </location>
</feature>
<gene>
    <name evidence="9" type="ORF">COS11_08130</name>
</gene>
<keyword evidence="6 7" id="KW-0472">Membrane</keyword>
<evidence type="ECO:0000256" key="2">
    <source>
        <dbReference type="ARBA" id="ARBA00022475"/>
    </source>
</evidence>
<evidence type="ECO:0000259" key="8">
    <source>
        <dbReference type="SMART" id="SM00014"/>
    </source>
</evidence>
<accession>A0A2M7E6F1</accession>
<evidence type="ECO:0000313" key="9">
    <source>
        <dbReference type="EMBL" id="PIV63310.1"/>
    </source>
</evidence>
<evidence type="ECO:0000256" key="6">
    <source>
        <dbReference type="ARBA" id="ARBA00023136"/>
    </source>
</evidence>
<dbReference type="Gene3D" id="1.20.144.10">
    <property type="entry name" value="Phosphatidic acid phosphatase type 2/haloperoxidase"/>
    <property type="match status" value="1"/>
</dbReference>
<evidence type="ECO:0000256" key="7">
    <source>
        <dbReference type="SAM" id="Phobius"/>
    </source>
</evidence>
<feature type="transmembrane region" description="Helical" evidence="7">
    <location>
        <begin position="97"/>
        <end position="118"/>
    </location>
</feature>
<dbReference type="SMART" id="SM00014">
    <property type="entry name" value="acidPPc"/>
    <property type="match status" value="1"/>
</dbReference>
<reference evidence="10" key="1">
    <citation type="submission" date="2017-09" db="EMBL/GenBank/DDBJ databases">
        <title>Depth-based differentiation of microbial function through sediment-hosted aquifers and enrichment of novel symbionts in the deep terrestrial subsurface.</title>
        <authorList>
            <person name="Probst A.J."/>
            <person name="Ladd B."/>
            <person name="Jarett J.K."/>
            <person name="Geller-Mcgrath D.E."/>
            <person name="Sieber C.M.K."/>
            <person name="Emerson J.B."/>
            <person name="Anantharaman K."/>
            <person name="Thomas B.C."/>
            <person name="Malmstrom R."/>
            <person name="Stieglmeier M."/>
            <person name="Klingl A."/>
            <person name="Woyke T."/>
            <person name="Ryan C.M."/>
            <person name="Banfield J.F."/>
        </authorList>
    </citation>
    <scope>NUCLEOTIDE SEQUENCE [LARGE SCALE GENOMIC DNA]</scope>
</reference>
<dbReference type="GO" id="GO:0016787">
    <property type="term" value="F:hydrolase activity"/>
    <property type="evidence" value="ECO:0007669"/>
    <property type="project" value="UniProtKB-KW"/>
</dbReference>
<proteinExistence type="predicted"/>
<evidence type="ECO:0000256" key="4">
    <source>
        <dbReference type="ARBA" id="ARBA00022801"/>
    </source>
</evidence>
<evidence type="ECO:0000256" key="3">
    <source>
        <dbReference type="ARBA" id="ARBA00022692"/>
    </source>
</evidence>
<feature type="transmembrane region" description="Helical" evidence="7">
    <location>
        <begin position="56"/>
        <end position="77"/>
    </location>
</feature>
<keyword evidence="2" id="KW-1003">Cell membrane</keyword>
<evidence type="ECO:0000256" key="1">
    <source>
        <dbReference type="ARBA" id="ARBA00004651"/>
    </source>
</evidence>
<name>A0A2M7E6F1_9BACT</name>
<dbReference type="Proteomes" id="UP000228886">
    <property type="component" value="Unassembled WGS sequence"/>
</dbReference>
<evidence type="ECO:0000313" key="10">
    <source>
        <dbReference type="Proteomes" id="UP000228886"/>
    </source>
</evidence>
<dbReference type="SUPFAM" id="SSF48317">
    <property type="entry name" value="Acid phosphatase/Vanadium-dependent haloperoxidase"/>
    <property type="match status" value="1"/>
</dbReference>
<protein>
    <recommendedName>
        <fullName evidence="8">Phosphatidic acid phosphatase type 2/haloperoxidase domain-containing protein</fullName>
    </recommendedName>
</protein>
<dbReference type="InterPro" id="IPR036938">
    <property type="entry name" value="PAP2/HPO_sf"/>
</dbReference>
<comment type="subcellular location">
    <subcellularLocation>
        <location evidence="1">Cell membrane</location>
        <topology evidence="1">Multi-pass membrane protein</topology>
    </subcellularLocation>
</comment>
<dbReference type="GO" id="GO:0005886">
    <property type="term" value="C:plasma membrane"/>
    <property type="evidence" value="ECO:0007669"/>
    <property type="project" value="UniProtKB-SubCell"/>
</dbReference>
<dbReference type="PANTHER" id="PTHR14969">
    <property type="entry name" value="SPHINGOSINE-1-PHOSPHATE PHOSPHOHYDROLASE"/>
    <property type="match status" value="1"/>
</dbReference>
<sequence>MNFFLGFDQRLFYYLNGGDLPFFNYLNFFLSFLGEGIVLFLIFVGWYLVSRKKIALLGIGSLAASGIITHILKMVFSRPRPLAILAQVHTFGYSFKYGSFPSGHTATAFAAATILSFSYRKFAPLFYLFAFAIAYSRIYLGLHWPSDLVGGAVIGYSVSKLFLKLELRINNKL</sequence>
<dbReference type="EMBL" id="PETL01000391">
    <property type="protein sequence ID" value="PIV63310.1"/>
    <property type="molecule type" value="Genomic_DNA"/>
</dbReference>
<keyword evidence="4" id="KW-0378">Hydrolase</keyword>
<keyword evidence="5 7" id="KW-1133">Transmembrane helix</keyword>
<dbReference type="PANTHER" id="PTHR14969:SF62">
    <property type="entry name" value="DECAPRENYLPHOSPHORYL-5-PHOSPHORIBOSE PHOSPHATASE RV3807C-RELATED"/>
    <property type="match status" value="1"/>
</dbReference>
<evidence type="ECO:0000256" key="5">
    <source>
        <dbReference type="ARBA" id="ARBA00022989"/>
    </source>
</evidence>
<feature type="transmembrane region" description="Helical" evidence="7">
    <location>
        <begin position="125"/>
        <end position="142"/>
    </location>
</feature>
<dbReference type="Pfam" id="PF01569">
    <property type="entry name" value="PAP2"/>
    <property type="match status" value="1"/>
</dbReference>
<feature type="domain" description="Phosphatidic acid phosphatase type 2/haloperoxidase" evidence="8">
    <location>
        <begin position="56"/>
        <end position="163"/>
    </location>
</feature>
<dbReference type="InterPro" id="IPR000326">
    <property type="entry name" value="PAP2/HPO"/>
</dbReference>